<feature type="disulfide bond" description="Interchain (with Cys-464)" evidence="7">
    <location>
        <position position="208"/>
    </location>
</feature>
<dbReference type="Pfam" id="PF00500">
    <property type="entry name" value="Late_protein_L1"/>
    <property type="match status" value="1"/>
</dbReference>
<keyword evidence="7" id="KW-1048">Host nucleus</keyword>
<protein>
    <recommendedName>
        <fullName evidence="7 8">Major capsid protein L1</fullName>
    </recommendedName>
</protein>
<evidence type="ECO:0000256" key="2">
    <source>
        <dbReference type="ARBA" id="ARBA00022581"/>
    </source>
</evidence>
<evidence type="ECO:0000256" key="4">
    <source>
        <dbReference type="ARBA" id="ARBA00022844"/>
    </source>
</evidence>
<keyword evidence="8" id="KW-1145">T=7 icosahedral capsid protein</keyword>
<evidence type="ECO:0000313" key="9">
    <source>
        <dbReference type="EMBL" id="AYA93691.2"/>
    </source>
</evidence>
<sequence>MLIFILMTFIYILIYKKRKNENDWIIFNVLQMSLWLQNTGNLYLPPPKPVAKVYNTDEYVQRTGYYFYAGTERLLLVGHPYFDIEDLNKKITVPKVSANQFRVFQLLLPDPNKFAIADACIFNPEKERLVWKLAGLQIDRGGPLGIGATGNPLFNKYTDNENPTQFPPPQTGDEDYRLDVAFEPKQIQMFMVGCAPPTGQYWDTAKACEKLSPGDCPPIELLHKYIQDGDMCEVGFGNVNFQSFQEDKAGTPLELTNEIALWPDFGKMTKDIYGDQIFFYSKKEQMYARHYFAKAGVDGDALPDNSYIHPDQSKHSYLGPYSYFTTPSGSLVSSDSNMFNRAYWLHKSLGANNGILWGNQCFVTVVDNTRNTIFNLSVYKNEPPISSQYMYKSGDFKNYSRHTEEYELELVVELCKVPLNPDTLAHINVMNPKILEDWELNFVPPPPEGLQDTYRFIKSKATKCPTEVQPAENKDPWDKLIFWTIDLREKLSSELNQFPLGKRFLYQTGMITNKRIRPSCDETLHCKRACKRKRK</sequence>
<proteinExistence type="inferred from homology"/>
<keyword evidence="6 7" id="KW-1160">Virus entry into host cell</keyword>
<comment type="subunit">
    <text evidence="7">Self-assembles into homopentamers. The capsid has an icosahedral symmetry and consists of 72 capsomers, with each capsomer being a pentamer of L1. Interacts with the minor capsid protein L2; this interaction is necessary for viral genome encapsidation. Interacts with protein E2; this interaction enhances E2-dependent replication and transcription activation.</text>
</comment>
<dbReference type="InterPro" id="IPR002210">
    <property type="entry name" value="Capsid_L1_Papillomavir"/>
</dbReference>
<comment type="function">
    <text evidence="7 8">Forms an icosahedral capsid with a T=7 symmetry and a 50 nm diameter. The capsid is composed of 72 pentamers linked to each other by disulfide bonds and associated with L2 proteins. Binds to heparan sulfate proteoglycans on cell surface of basal layer keratinocytes to provide initial virion attachment. This binding mediates a conformational change in the virus capsid that facilitates efficient infection. The virion enters the host cell via endocytosis. During virus trafficking, L1 protein dissociates from the viral DNA and the genomic DNA is released to the host nucleus. The virion assembly takes place within the cell nucleus. Encapsulates the genomic DNA together with protein L2.</text>
</comment>
<evidence type="ECO:0000256" key="7">
    <source>
        <dbReference type="HAMAP-Rule" id="MF_04002"/>
    </source>
</evidence>
<gene>
    <name evidence="7 8" type="primary">L1</name>
</gene>
<comment type="similarity">
    <text evidence="7 8">Belongs to the papillomaviridae L1 protein family.</text>
</comment>
<evidence type="ECO:0000256" key="5">
    <source>
        <dbReference type="ARBA" id="ARBA00022921"/>
    </source>
</evidence>
<dbReference type="GO" id="GO:0019062">
    <property type="term" value="P:virion attachment to host cell"/>
    <property type="evidence" value="ECO:0007669"/>
    <property type="project" value="UniProtKB-UniRule"/>
</dbReference>
<dbReference type="PRINTS" id="PR00865">
    <property type="entry name" value="HPVCAPSIDL1"/>
</dbReference>
<dbReference type="EMBL" id="MH777203">
    <property type="protein sequence ID" value="AYA93691.2"/>
    <property type="molecule type" value="Genomic_DNA"/>
</dbReference>
<dbReference type="HAMAP" id="MF_04002">
    <property type="entry name" value="PPV_L1"/>
    <property type="match status" value="1"/>
</dbReference>
<keyword evidence="3 7" id="KW-1161">Viral attachment to host cell</keyword>
<comment type="subcellular location">
    <subcellularLocation>
        <location evidence="7">Virion</location>
    </subcellularLocation>
    <subcellularLocation>
        <location evidence="7">Host nucleus</location>
    </subcellularLocation>
</comment>
<dbReference type="GO" id="GO:0075509">
    <property type="term" value="P:endocytosis involved in viral entry into host cell"/>
    <property type="evidence" value="ECO:0007669"/>
    <property type="project" value="UniProtKB-KW"/>
</dbReference>
<name>A0A385PIK1_9PAPI</name>
<keyword evidence="7" id="KW-1015">Disulfide bond</keyword>
<keyword evidence="5 7" id="KW-0426">Late protein</keyword>
<evidence type="ECO:0000256" key="3">
    <source>
        <dbReference type="ARBA" id="ARBA00022804"/>
    </source>
</evidence>
<dbReference type="GO" id="GO:0039620">
    <property type="term" value="C:T=7 icosahedral viral capsid"/>
    <property type="evidence" value="ECO:0007669"/>
    <property type="project" value="UniProtKB-UniRule"/>
</dbReference>
<keyword evidence="2 7" id="KW-0945">Host-virus interaction</keyword>
<evidence type="ECO:0000256" key="6">
    <source>
        <dbReference type="ARBA" id="ARBA00023296"/>
    </source>
</evidence>
<reference evidence="9" key="1">
    <citation type="journal article" date="2018" name="Nat. Med.">
        <title>Expanded skin virome in DOCK8-deficient patients.</title>
        <authorList>
            <consortium name="NISC Comparative Sequencing Program"/>
            <person name="Tirosh O."/>
            <person name="Conlan S."/>
            <person name="Deming C."/>
            <person name="Lee-Lin S.Q."/>
            <person name="Huang X."/>
            <person name="Su H.C."/>
            <person name="Freeman A.F."/>
            <person name="Segre J.A."/>
            <person name="Kong H.H."/>
        </authorList>
    </citation>
    <scope>NUCLEOTIDE SEQUENCE</scope>
    <source>
        <strain evidence="9">HPV-mSK_058</strain>
    </source>
</reference>
<keyword evidence="7" id="KW-1164">Virus endocytosis by host</keyword>
<accession>A0A385PIK1</accession>
<evidence type="ECO:0000256" key="1">
    <source>
        <dbReference type="ARBA" id="ARBA00022561"/>
    </source>
</evidence>
<organism evidence="9">
    <name type="scientific">Human papillomavirus</name>
    <dbReference type="NCBI Taxonomy" id="10566"/>
    <lineage>
        <taxon>Viruses</taxon>
        <taxon>Monodnaviria</taxon>
        <taxon>Shotokuvirae</taxon>
        <taxon>Cossaviricota</taxon>
        <taxon>Papovaviricetes</taxon>
        <taxon>Zurhausenvirales</taxon>
        <taxon>Papillomaviridae</taxon>
    </lineage>
</organism>
<dbReference type="GO" id="GO:0005198">
    <property type="term" value="F:structural molecule activity"/>
    <property type="evidence" value="ECO:0007669"/>
    <property type="project" value="UniProtKB-UniRule"/>
</dbReference>
<keyword evidence="1 7" id="KW-0167">Capsid protein</keyword>
<evidence type="ECO:0000256" key="8">
    <source>
        <dbReference type="RuleBase" id="RU361248"/>
    </source>
</evidence>
<feature type="disulfide bond" description="Interchain (with Cys-208)" evidence="7">
    <location>
        <position position="464"/>
    </location>
</feature>
<dbReference type="SUPFAM" id="SSF88648">
    <property type="entry name" value="Group I dsDNA viruses"/>
    <property type="match status" value="1"/>
</dbReference>
<dbReference type="GO" id="GO:0042025">
    <property type="term" value="C:host cell nucleus"/>
    <property type="evidence" value="ECO:0007669"/>
    <property type="project" value="UniProtKB-SubCell"/>
</dbReference>
<keyword evidence="7" id="KW-1162">Viral penetration into host cytoplasm</keyword>
<dbReference type="InterPro" id="IPR036973">
    <property type="entry name" value="Capsid_L1_sf_Papillomavir"/>
</dbReference>
<dbReference type="Gene3D" id="2.60.175.20">
    <property type="entry name" value="Major capsid L1 (late) superfamily, Papillomavirus"/>
    <property type="match status" value="2"/>
</dbReference>
<keyword evidence="4 7" id="KW-0946">Virion</keyword>
<dbReference type="InterPro" id="IPR011222">
    <property type="entry name" value="dsDNA_vir_gr_I_capsid"/>
</dbReference>